<dbReference type="PANTHER" id="PTHR43464">
    <property type="entry name" value="METHYLTRANSFERASE"/>
    <property type="match status" value="1"/>
</dbReference>
<dbReference type="GO" id="GO:0032259">
    <property type="term" value="P:methylation"/>
    <property type="evidence" value="ECO:0007669"/>
    <property type="project" value="UniProtKB-KW"/>
</dbReference>
<dbReference type="EMBL" id="CP027850">
    <property type="protein sequence ID" value="AVQ02907.1"/>
    <property type="molecule type" value="Genomic_DNA"/>
</dbReference>
<dbReference type="InterPro" id="IPR011990">
    <property type="entry name" value="TPR-like_helical_dom_sf"/>
</dbReference>
<dbReference type="Gene3D" id="1.25.40.10">
    <property type="entry name" value="Tetratricopeptide repeat domain"/>
    <property type="match status" value="1"/>
</dbReference>
<sequence length="403" mass="43226">MRSRHGAAELNTLQETFDRALASAAEGRFDAAVSDFQAVLALRPDEGPVLFSLGVTLMNARRFPEAAAALSRAVATQDVEPLWRNCLAQAQYMTGDFAGAAASFEAVGEPLGDGAVLTWARAAAYAAVETSTADTALALYERIAGPLAEDPTTVVREGFSILVAFKRLAAARVLGDWLAANTADDPVQAHERRVLTEQDIDRAPSDYVEALFDNFADRFDEQLVDNLGYDAPALLADKVAALDDRFARILDLGCGTGLAGPHLRRFQGRITGVDLSSGMLARAAERGDYDQLIQAEAIDFLRGASDGFDLIFSTDVLIYFGDLTPLFAAAAGALPSGGVLAVSTERGEDGWMLLPSARYAHGEAYVRQASAPWFDLVDQVEISLRRDATDITPGGLYVMRRKG</sequence>
<evidence type="ECO:0000313" key="5">
    <source>
        <dbReference type="EMBL" id="AVQ02907.1"/>
    </source>
</evidence>
<proteinExistence type="predicted"/>
<dbReference type="InterPro" id="IPR013216">
    <property type="entry name" value="Methyltransf_11"/>
</dbReference>
<gene>
    <name evidence="5" type="ORF">B7G68_14215</name>
</gene>
<keyword evidence="3" id="KW-0949">S-adenosyl-L-methionine</keyword>
<evidence type="ECO:0000256" key="2">
    <source>
        <dbReference type="ARBA" id="ARBA00022679"/>
    </source>
</evidence>
<accession>A0ABN5IVM8</accession>
<evidence type="ECO:0000256" key="1">
    <source>
        <dbReference type="ARBA" id="ARBA00022603"/>
    </source>
</evidence>
<dbReference type="CDD" id="cd02440">
    <property type="entry name" value="AdoMet_MTases"/>
    <property type="match status" value="1"/>
</dbReference>
<organism evidence="5 6">
    <name type="scientific">Caulobacter segnis</name>
    <dbReference type="NCBI Taxonomy" id="88688"/>
    <lineage>
        <taxon>Bacteria</taxon>
        <taxon>Pseudomonadati</taxon>
        <taxon>Pseudomonadota</taxon>
        <taxon>Alphaproteobacteria</taxon>
        <taxon>Caulobacterales</taxon>
        <taxon>Caulobacteraceae</taxon>
        <taxon>Caulobacter</taxon>
    </lineage>
</organism>
<keyword evidence="6" id="KW-1185">Reference proteome</keyword>
<keyword evidence="2" id="KW-0808">Transferase</keyword>
<dbReference type="Proteomes" id="UP000240527">
    <property type="component" value="Chromosome"/>
</dbReference>
<reference evidence="5 6" key="1">
    <citation type="journal article" date="2015" name="Biotechnol. Bioeng.">
        <title>Genome sequence and phenotypic characterization of Caulobacter segnis.</title>
        <authorList>
            <person name="Patel S."/>
            <person name="Fletcher B."/>
            <person name="Scott D.C."/>
            <person name="Ely B."/>
        </authorList>
    </citation>
    <scope>NUCLEOTIDE SEQUENCE [LARGE SCALE GENOMIC DNA]</scope>
    <source>
        <strain evidence="5 6">TK0059</strain>
    </source>
</reference>
<dbReference type="PANTHER" id="PTHR43464:SF19">
    <property type="entry name" value="UBIQUINONE BIOSYNTHESIS O-METHYLTRANSFERASE, MITOCHONDRIAL"/>
    <property type="match status" value="1"/>
</dbReference>
<name>A0ABN5IVM8_9CAUL</name>
<dbReference type="Pfam" id="PF08241">
    <property type="entry name" value="Methyltransf_11"/>
    <property type="match status" value="1"/>
</dbReference>
<dbReference type="InterPro" id="IPR029063">
    <property type="entry name" value="SAM-dependent_MTases_sf"/>
</dbReference>
<dbReference type="SUPFAM" id="SSF53335">
    <property type="entry name" value="S-adenosyl-L-methionine-dependent methyltransferases"/>
    <property type="match status" value="1"/>
</dbReference>
<evidence type="ECO:0000313" key="6">
    <source>
        <dbReference type="Proteomes" id="UP000240527"/>
    </source>
</evidence>
<keyword evidence="1 5" id="KW-0489">Methyltransferase</keyword>
<evidence type="ECO:0000259" key="4">
    <source>
        <dbReference type="Pfam" id="PF08241"/>
    </source>
</evidence>
<dbReference type="Gene3D" id="3.40.50.150">
    <property type="entry name" value="Vaccinia Virus protein VP39"/>
    <property type="match status" value="1"/>
</dbReference>
<evidence type="ECO:0000256" key="3">
    <source>
        <dbReference type="ARBA" id="ARBA00022691"/>
    </source>
</evidence>
<feature type="domain" description="Methyltransferase type 11" evidence="4">
    <location>
        <begin position="250"/>
        <end position="341"/>
    </location>
</feature>
<dbReference type="SUPFAM" id="SSF48452">
    <property type="entry name" value="TPR-like"/>
    <property type="match status" value="1"/>
</dbReference>
<dbReference type="Pfam" id="PF14559">
    <property type="entry name" value="TPR_19"/>
    <property type="match status" value="1"/>
</dbReference>
<protein>
    <submittedName>
        <fullName evidence="5">SAM-dependent methyltransferase</fullName>
    </submittedName>
</protein>
<dbReference type="GO" id="GO:0008168">
    <property type="term" value="F:methyltransferase activity"/>
    <property type="evidence" value="ECO:0007669"/>
    <property type="project" value="UniProtKB-KW"/>
</dbReference>